<name>A0A7J8DC10_MOLMO</name>
<proteinExistence type="predicted"/>
<protein>
    <submittedName>
        <fullName evidence="1">Uncharacterized protein</fullName>
    </submittedName>
</protein>
<gene>
    <name evidence="1" type="ORF">HJG59_009313</name>
</gene>
<dbReference type="AlphaFoldDB" id="A0A7J8DC10"/>
<sequence length="120" mass="13080">MSLGLGIPVCQVGWGGGRLYLTGLLRQWNVYTVLGPVQRVPSSAAAAGGGKACAAQMWYETAVVNVWKISLSARHSTSHQLPLSWPGKLNVTMIPDLSKRMLVLLQRCSVDVTSIYNRRL</sequence>
<keyword evidence="2" id="KW-1185">Reference proteome</keyword>
<evidence type="ECO:0000313" key="2">
    <source>
        <dbReference type="Proteomes" id="UP000550707"/>
    </source>
</evidence>
<dbReference type="Proteomes" id="UP000550707">
    <property type="component" value="Unassembled WGS sequence"/>
</dbReference>
<organism evidence="1 2">
    <name type="scientific">Molossus molossus</name>
    <name type="common">Pallas' mastiff bat</name>
    <name type="synonym">Vespertilio molossus</name>
    <dbReference type="NCBI Taxonomy" id="27622"/>
    <lineage>
        <taxon>Eukaryota</taxon>
        <taxon>Metazoa</taxon>
        <taxon>Chordata</taxon>
        <taxon>Craniata</taxon>
        <taxon>Vertebrata</taxon>
        <taxon>Euteleostomi</taxon>
        <taxon>Mammalia</taxon>
        <taxon>Eutheria</taxon>
        <taxon>Laurasiatheria</taxon>
        <taxon>Chiroptera</taxon>
        <taxon>Yangochiroptera</taxon>
        <taxon>Molossidae</taxon>
        <taxon>Molossus</taxon>
    </lineage>
</organism>
<evidence type="ECO:0000313" key="1">
    <source>
        <dbReference type="EMBL" id="KAF6420566.1"/>
    </source>
</evidence>
<dbReference type="EMBL" id="JACASF010000018">
    <property type="protein sequence ID" value="KAF6420566.1"/>
    <property type="molecule type" value="Genomic_DNA"/>
</dbReference>
<comment type="caution">
    <text evidence="1">The sequence shown here is derived from an EMBL/GenBank/DDBJ whole genome shotgun (WGS) entry which is preliminary data.</text>
</comment>
<accession>A0A7J8DC10</accession>
<reference evidence="1 2" key="1">
    <citation type="journal article" date="2020" name="Nature">
        <title>Six reference-quality genomes reveal evolution of bat adaptations.</title>
        <authorList>
            <person name="Jebb D."/>
            <person name="Huang Z."/>
            <person name="Pippel M."/>
            <person name="Hughes G.M."/>
            <person name="Lavrichenko K."/>
            <person name="Devanna P."/>
            <person name="Winkler S."/>
            <person name="Jermiin L.S."/>
            <person name="Skirmuntt E.C."/>
            <person name="Katzourakis A."/>
            <person name="Burkitt-Gray L."/>
            <person name="Ray D.A."/>
            <person name="Sullivan K.A.M."/>
            <person name="Roscito J.G."/>
            <person name="Kirilenko B.M."/>
            <person name="Davalos L.M."/>
            <person name="Corthals A.P."/>
            <person name="Power M.L."/>
            <person name="Jones G."/>
            <person name="Ransome R.D."/>
            <person name="Dechmann D.K.N."/>
            <person name="Locatelli A.G."/>
            <person name="Puechmaille S.J."/>
            <person name="Fedrigo O."/>
            <person name="Jarvis E.D."/>
            <person name="Hiller M."/>
            <person name="Vernes S.C."/>
            <person name="Myers E.W."/>
            <person name="Teeling E.C."/>
        </authorList>
    </citation>
    <scope>NUCLEOTIDE SEQUENCE [LARGE SCALE GENOMIC DNA]</scope>
    <source>
        <strain evidence="1">MMolMol1</strain>
        <tissue evidence="1">Muscle</tissue>
    </source>
</reference>